<organism evidence="1 2">
    <name type="scientific">Thiobacillus denitrificans (strain ATCC 25259 / T1)</name>
    <dbReference type="NCBI Taxonomy" id="292415"/>
    <lineage>
        <taxon>Bacteria</taxon>
        <taxon>Pseudomonadati</taxon>
        <taxon>Pseudomonadota</taxon>
        <taxon>Betaproteobacteria</taxon>
        <taxon>Nitrosomonadales</taxon>
        <taxon>Thiobacillaceae</taxon>
        <taxon>Thiobacillus</taxon>
    </lineage>
</organism>
<dbReference type="KEGG" id="tbd:Tbd_2265"/>
<proteinExistence type="predicted"/>
<dbReference type="EMBL" id="CP000116">
    <property type="protein sequence ID" value="AAZ98218.1"/>
    <property type="molecule type" value="Genomic_DNA"/>
</dbReference>
<sequence length="71" mass="8197">MDWDKSSINLAIMARSSGRFFRARARARRLLLRASARADVSLRRRAQPPGTRRWRALRAVIAPSWARHRAA</sequence>
<dbReference type="AlphaFoldDB" id="Q3SGM9"/>
<gene>
    <name evidence="1" type="ordered locus">Tbd_2265</name>
</gene>
<dbReference type="Proteomes" id="UP000008291">
    <property type="component" value="Chromosome"/>
</dbReference>
<name>Q3SGM9_THIDA</name>
<keyword evidence="2" id="KW-1185">Reference proteome</keyword>
<reference evidence="1 2" key="1">
    <citation type="journal article" date="2006" name="J. Bacteriol.">
        <title>The genome sequence of the obligately chemolithoautotrophic, facultatively anaerobic bacterium Thiobacillus denitrificans.</title>
        <authorList>
            <person name="Beller H.R."/>
            <person name="Chain P.S."/>
            <person name="Letain T.E."/>
            <person name="Chakicherla A."/>
            <person name="Larimer F.W."/>
            <person name="Richardson P.M."/>
            <person name="Coleman M.A."/>
            <person name="Wood A.P."/>
            <person name="Kelly D.P."/>
        </authorList>
    </citation>
    <scope>NUCLEOTIDE SEQUENCE [LARGE SCALE GENOMIC DNA]</scope>
    <source>
        <strain evidence="1 2">ATCC 25259</strain>
    </source>
</reference>
<evidence type="ECO:0000313" key="1">
    <source>
        <dbReference type="EMBL" id="AAZ98218.1"/>
    </source>
</evidence>
<protein>
    <submittedName>
        <fullName evidence="1">Uncharacterized protein</fullName>
    </submittedName>
</protein>
<evidence type="ECO:0000313" key="2">
    <source>
        <dbReference type="Proteomes" id="UP000008291"/>
    </source>
</evidence>
<dbReference type="STRING" id="292415.Tbd_2265"/>
<dbReference type="HOGENOM" id="CLU_2738772_0_0_4"/>
<accession>Q3SGM9</accession>